<keyword evidence="10 18" id="KW-0805">Transcription regulation</keyword>
<evidence type="ECO:0000256" key="8">
    <source>
        <dbReference type="ARBA" id="ARBA00022830"/>
    </source>
</evidence>
<dbReference type="HAMAP" id="MF_04004">
    <property type="entry name" value="PPV_E7"/>
    <property type="match status" value="1"/>
</dbReference>
<comment type="similarity">
    <text evidence="18 19">Belongs to the papillomaviridae E7 protein family.</text>
</comment>
<accession>A0A2H4V8G9</accession>
<keyword evidence="13 18" id="KW-0804">Transcription</keyword>
<evidence type="ECO:0000256" key="1">
    <source>
        <dbReference type="ARBA" id="ARBA00022504"/>
    </source>
</evidence>
<evidence type="ECO:0000256" key="14">
    <source>
        <dbReference type="ARBA" id="ARBA00023200"/>
    </source>
</evidence>
<evidence type="ECO:0000256" key="9">
    <source>
        <dbReference type="ARBA" id="ARBA00022833"/>
    </source>
</evidence>
<sequence length="100" mass="11347">MRSTEPTIKDINLELEPLVIPENLLCGEVSLEEEEEEQEEQAQSPYRVVTQCKHCGKQLCVYVVATDVGIRIFEHVLCGDLDLVCPTCGRQQHRHGGQRQ</sequence>
<keyword evidence="11 18" id="KW-0238">DNA-binding</keyword>
<comment type="PTM">
    <text evidence="18">Highly phosphorylated.</text>
</comment>
<keyword evidence="8 18" id="KW-1114">Inhibition of host interferon signaling pathway by virus</keyword>
<evidence type="ECO:0000256" key="16">
    <source>
        <dbReference type="ARBA" id="ARBA00023280"/>
    </source>
</evidence>
<dbReference type="EMBL" id="MF509819">
    <property type="protein sequence ID" value="AUB51268.1"/>
    <property type="molecule type" value="Genomic_DNA"/>
</dbReference>
<evidence type="ECO:0000256" key="17">
    <source>
        <dbReference type="ARBA" id="ARBA00023309"/>
    </source>
</evidence>
<evidence type="ECO:0000256" key="13">
    <source>
        <dbReference type="ARBA" id="ARBA00023163"/>
    </source>
</evidence>
<comment type="domain">
    <text evidence="18">The E7 terminal domain is an intrinsically disordered domain, whose flexibility and conformational transitions confer target adaptability to the oncoprotein. It allows adaptation to a variety of protein targets and exposes the PEST degradation sequence that regulates its turnover in the cell.</text>
</comment>
<dbReference type="SUPFAM" id="SSF161234">
    <property type="entry name" value="E7 C-terminal domain-like"/>
    <property type="match status" value="1"/>
</dbReference>
<keyword evidence="12 18" id="KW-0010">Activator</keyword>
<dbReference type="PIRSF" id="PIRSF003407">
    <property type="entry name" value="Papvi_E7"/>
    <property type="match status" value="1"/>
</dbReference>
<keyword evidence="7 18" id="KW-0863">Zinc-finger</keyword>
<evidence type="ECO:0000256" key="15">
    <source>
        <dbReference type="ARBA" id="ARBA00023258"/>
    </source>
</evidence>
<evidence type="ECO:0000256" key="3">
    <source>
        <dbReference type="ARBA" id="ARBA00022562"/>
    </source>
</evidence>
<dbReference type="GO" id="GO:0042025">
    <property type="term" value="C:host cell nucleus"/>
    <property type="evidence" value="ECO:0007669"/>
    <property type="project" value="UniProtKB-SubCell"/>
</dbReference>
<keyword evidence="1 18" id="KW-1121">Modulation of host cell cycle by virus</keyword>
<dbReference type="GO" id="GO:0003700">
    <property type="term" value="F:DNA-binding transcription factor activity"/>
    <property type="evidence" value="ECO:0007669"/>
    <property type="project" value="UniProtKB-UniRule"/>
</dbReference>
<feature type="short sequence motif" description="Nuclear export signal" evidence="18">
    <location>
        <begin position="70"/>
        <end position="78"/>
    </location>
</feature>
<dbReference type="GO" id="GO:0030430">
    <property type="term" value="C:host cell cytoplasm"/>
    <property type="evidence" value="ECO:0007669"/>
    <property type="project" value="UniProtKB-SubCell"/>
</dbReference>
<keyword evidence="5 18" id="KW-1090">Inhibition of host innate immune response by virus</keyword>
<keyword evidence="4 18" id="KW-0945">Host-virus interaction</keyword>
<evidence type="ECO:0000256" key="4">
    <source>
        <dbReference type="ARBA" id="ARBA00022581"/>
    </source>
</evidence>
<evidence type="ECO:0000256" key="2">
    <source>
        <dbReference type="ARBA" id="ARBA00022518"/>
    </source>
</evidence>
<dbReference type="GO" id="GO:0039502">
    <property type="term" value="P:symbiont-mediated suppression of host type I interferon-mediated signaling pathway"/>
    <property type="evidence" value="ECO:0007669"/>
    <property type="project" value="UniProtKB-UniRule"/>
</dbReference>
<keyword evidence="15" id="KW-0922">Interferon antiviral system evasion</keyword>
<keyword evidence="17 18" id="KW-1078">G1/S host cell cycle checkpoint dysregulation by virus</keyword>
<comment type="caution">
    <text evidence="18">Lacks conserved residue(s) required for the propagation of feature annotation.</text>
</comment>
<evidence type="ECO:0000256" key="5">
    <source>
        <dbReference type="ARBA" id="ARBA00022632"/>
    </source>
</evidence>
<evidence type="ECO:0000256" key="18">
    <source>
        <dbReference type="HAMAP-Rule" id="MF_04004"/>
    </source>
</evidence>
<keyword evidence="3 18" id="KW-1048">Host nucleus</keyword>
<reference evidence="20" key="1">
    <citation type="submission" date="2017-07" db="EMBL/GenBank/DDBJ databases">
        <title>Characterisation of Six Novel Gammapapillomavirus Types Isolated From Penile Swabs.</title>
        <authorList>
            <person name="Murahwa A.T."/>
            <person name="Mbulawa Z.Z.A."/>
            <person name="Williamson A.-L."/>
            <person name="Meiring T.L."/>
        </authorList>
    </citation>
    <scope>NUCLEOTIDE SEQUENCE</scope>
    <source>
        <strain evidence="20">CT06_10</strain>
    </source>
</reference>
<name>A0A2H4V8G9_9PAPI</name>
<evidence type="ECO:0000256" key="11">
    <source>
        <dbReference type="ARBA" id="ARBA00023125"/>
    </source>
</evidence>
<evidence type="ECO:0000256" key="19">
    <source>
        <dbReference type="PIRNR" id="PIRNR003407"/>
    </source>
</evidence>
<comment type="subcellular location">
    <subcellularLocation>
        <location evidence="18">Host cytoplasm</location>
    </subcellularLocation>
    <subcellularLocation>
        <location evidence="18">Host nucleus</location>
    </subcellularLocation>
    <text evidence="18">Predominantly found in the host nucleus.</text>
</comment>
<keyword evidence="14 18" id="KW-1035">Host cytoplasm</keyword>
<comment type="subunit">
    <text evidence="18">Homodimer. Homooligomer. Interacts with host RB1; this interaction induces dissociation of RB1-E2F1 complex thereby disrupting RB1 activity. Interacts with host EP300; this interaction represses EP300 transcriptional activity. Interacts with protein E2; this interaction inhibits E7 oncogenic activity. Interacts with host TMEM173/STING; this interaction impairs the ability of TMEM173/STING to sense cytosolic DNA and promote the production of type I interferon (IFN-alpha and IFN-beta).</text>
</comment>
<dbReference type="Pfam" id="PF00527">
    <property type="entry name" value="E7"/>
    <property type="match status" value="1"/>
</dbReference>
<dbReference type="GO" id="GO:0039645">
    <property type="term" value="P:symbiont-mediated perturbation of host cell cycle G1/S transition checkpoint"/>
    <property type="evidence" value="ECO:0007669"/>
    <property type="project" value="UniProtKB-UniRule"/>
</dbReference>
<dbReference type="GO" id="GO:0003677">
    <property type="term" value="F:DNA binding"/>
    <property type="evidence" value="ECO:0007669"/>
    <property type="project" value="UniProtKB-UniRule"/>
</dbReference>
<comment type="function">
    <text evidence="18">Plays a role in viral genome replication by driving entry of quiescent cells into the cell cycle. Stimulation of progression from G1 to S phase allows the virus to efficiently use the cellular DNA replicating machinery to achieve viral genome replication. E7 protein has both transforming and trans-activating activities. Induces the disassembly of the E2F1 transcription factor from RB1, with subsequent transcriptional activation of E2F1-regulated S-phase genes. Interferes with host histone deacetylation mediated by HDAC1 and HDAC2, leading to transcription activation. Plays also a role in the inhibition of both antiviral and antiproliferative functions of host interferon alpha. Interaction with host TMEM173/STING impairs the ability of TMEM173/STING to sense cytosolic DNA and promote the production of type I interferon (IFN-alpha and IFN-beta).</text>
</comment>
<evidence type="ECO:0000256" key="7">
    <source>
        <dbReference type="ARBA" id="ARBA00022771"/>
    </source>
</evidence>
<evidence type="ECO:0000256" key="6">
    <source>
        <dbReference type="ARBA" id="ARBA00022723"/>
    </source>
</evidence>
<proteinExistence type="inferred from homology"/>
<keyword evidence="16 18" id="KW-0899">Viral immunoevasion</keyword>
<organism evidence="20">
    <name type="scientific">Human papillomavirus type 214</name>
    <dbReference type="NCBI Taxonomy" id="2060138"/>
    <lineage>
        <taxon>Viruses</taxon>
        <taxon>Monodnaviria</taxon>
        <taxon>Shotokuvirae</taxon>
        <taxon>Cossaviricota</taxon>
        <taxon>Papovaviricetes</taxon>
        <taxon>Zurhausenvirales</taxon>
        <taxon>Papillomaviridae</taxon>
    </lineage>
</organism>
<dbReference type="Gene3D" id="3.30.160.330">
    <property type="match status" value="1"/>
</dbReference>
<keyword evidence="2 18" id="KW-0244">Early protein</keyword>
<protein>
    <recommendedName>
        <fullName evidence="18 19">Protein E7</fullName>
    </recommendedName>
</protein>
<dbReference type="GO" id="GO:0052170">
    <property type="term" value="P:symbiont-mediated suppression of host innate immune response"/>
    <property type="evidence" value="ECO:0007669"/>
    <property type="project" value="UniProtKB-KW"/>
</dbReference>
<keyword evidence="9 18" id="KW-0862">Zinc</keyword>
<dbReference type="GO" id="GO:0019904">
    <property type="term" value="F:protein domain specific binding"/>
    <property type="evidence" value="ECO:0007669"/>
    <property type="project" value="UniProtKB-UniRule"/>
</dbReference>
<comment type="function">
    <text evidence="19">E7 protein has both transforming and trans-activating activities.</text>
</comment>
<feature type="zinc finger region" evidence="18">
    <location>
        <begin position="52"/>
        <end position="88"/>
    </location>
</feature>
<evidence type="ECO:0000313" key="20">
    <source>
        <dbReference type="EMBL" id="AUB51268.1"/>
    </source>
</evidence>
<evidence type="ECO:0000256" key="12">
    <source>
        <dbReference type="ARBA" id="ARBA00023159"/>
    </source>
</evidence>
<feature type="short sequence motif" description="LXCXE motif; interaction with host RB1 and TMEM173/STING" evidence="18">
    <location>
        <begin position="24"/>
        <end position="28"/>
    </location>
</feature>
<gene>
    <name evidence="18 20" type="primary">E7</name>
</gene>
<keyword evidence="6 18" id="KW-0479">Metal-binding</keyword>
<evidence type="ECO:0000256" key="10">
    <source>
        <dbReference type="ARBA" id="ARBA00023015"/>
    </source>
</evidence>
<dbReference type="InterPro" id="IPR000148">
    <property type="entry name" value="Papilloma_E7"/>
</dbReference>
<dbReference type="GO" id="GO:0006351">
    <property type="term" value="P:DNA-templated transcription"/>
    <property type="evidence" value="ECO:0007669"/>
    <property type="project" value="UniProtKB-UniRule"/>
</dbReference>
<dbReference type="GO" id="GO:0008270">
    <property type="term" value="F:zinc ion binding"/>
    <property type="evidence" value="ECO:0007669"/>
    <property type="project" value="UniProtKB-KW"/>
</dbReference>